<protein>
    <submittedName>
        <fullName evidence="2">Uncharacterized protein</fullName>
    </submittedName>
</protein>
<keyword evidence="1" id="KW-1133">Transmembrane helix</keyword>
<reference evidence="2 3" key="1">
    <citation type="submission" date="2015-09" db="EMBL/GenBank/DDBJ databases">
        <title>Trachymyrmex cornetzi WGS genome.</title>
        <authorList>
            <person name="Nygaard S."/>
            <person name="Hu H."/>
            <person name="Boomsma J."/>
            <person name="Zhang G."/>
        </authorList>
    </citation>
    <scope>NUCLEOTIDE SEQUENCE [LARGE SCALE GENOMIC DNA]</scope>
    <source>
        <strain evidence="2">Tcor2-1</strain>
        <tissue evidence="2">Whole body</tissue>
    </source>
</reference>
<organism evidence="2 3">
    <name type="scientific">Trachymyrmex cornetzi</name>
    <dbReference type="NCBI Taxonomy" id="471704"/>
    <lineage>
        <taxon>Eukaryota</taxon>
        <taxon>Metazoa</taxon>
        <taxon>Ecdysozoa</taxon>
        <taxon>Arthropoda</taxon>
        <taxon>Hexapoda</taxon>
        <taxon>Insecta</taxon>
        <taxon>Pterygota</taxon>
        <taxon>Neoptera</taxon>
        <taxon>Endopterygota</taxon>
        <taxon>Hymenoptera</taxon>
        <taxon>Apocrita</taxon>
        <taxon>Aculeata</taxon>
        <taxon>Formicoidea</taxon>
        <taxon>Formicidae</taxon>
        <taxon>Myrmicinae</taxon>
        <taxon>Trachymyrmex</taxon>
    </lineage>
</organism>
<dbReference type="EMBL" id="KQ980590">
    <property type="protein sequence ID" value="KYN15218.1"/>
    <property type="molecule type" value="Genomic_DNA"/>
</dbReference>
<keyword evidence="3" id="KW-1185">Reference proteome</keyword>
<accession>A0A151J189</accession>
<keyword evidence="1" id="KW-0472">Membrane</keyword>
<dbReference type="AlphaFoldDB" id="A0A151J189"/>
<evidence type="ECO:0000313" key="2">
    <source>
        <dbReference type="EMBL" id="KYN15218.1"/>
    </source>
</evidence>
<keyword evidence="1" id="KW-0812">Transmembrane</keyword>
<dbReference type="Proteomes" id="UP000078492">
    <property type="component" value="Unassembled WGS sequence"/>
</dbReference>
<name>A0A151J189_9HYME</name>
<sequence length="149" mass="17298">MTLLTPDEYGRDKISFVRTENSRAILFSQELLTFPVLHTSTYSGQLNRYIIASHFKLTNWKTVIHLLSSNDFLRQHHMNYLELLAVFHALRCFTLDILIALDPDPLAKTVDAFSLNWGAFYFYAFPLFILILKILRKVITEAKEMVVVS</sequence>
<evidence type="ECO:0000256" key="1">
    <source>
        <dbReference type="SAM" id="Phobius"/>
    </source>
</evidence>
<proteinExistence type="predicted"/>
<feature type="transmembrane region" description="Helical" evidence="1">
    <location>
        <begin position="113"/>
        <end position="135"/>
    </location>
</feature>
<gene>
    <name evidence="2" type="ORF">ALC57_12551</name>
</gene>
<evidence type="ECO:0000313" key="3">
    <source>
        <dbReference type="Proteomes" id="UP000078492"/>
    </source>
</evidence>